<proteinExistence type="predicted"/>
<name>A0A5C6FC16_9BACT</name>
<dbReference type="AlphaFoldDB" id="A0A5C6FC16"/>
<evidence type="ECO:0000313" key="4">
    <source>
        <dbReference type="Proteomes" id="UP000317977"/>
    </source>
</evidence>
<dbReference type="Pfam" id="PF12867">
    <property type="entry name" value="DinB_2"/>
    <property type="match status" value="1"/>
</dbReference>
<feature type="region of interest" description="Disordered" evidence="1">
    <location>
        <begin position="1"/>
        <end position="20"/>
    </location>
</feature>
<accession>A0A5C6FC16</accession>
<dbReference type="Gene3D" id="1.20.120.450">
    <property type="entry name" value="dinb family like domain"/>
    <property type="match status" value="1"/>
</dbReference>
<dbReference type="SUPFAM" id="SSF109854">
    <property type="entry name" value="DinB/YfiT-like putative metalloenzymes"/>
    <property type="match status" value="1"/>
</dbReference>
<dbReference type="InterPro" id="IPR034660">
    <property type="entry name" value="DinB/YfiT-like"/>
</dbReference>
<dbReference type="EMBL" id="SJPX01000001">
    <property type="protein sequence ID" value="TWU58150.1"/>
    <property type="molecule type" value="Genomic_DNA"/>
</dbReference>
<evidence type="ECO:0000259" key="2">
    <source>
        <dbReference type="Pfam" id="PF12867"/>
    </source>
</evidence>
<dbReference type="InterPro" id="IPR024775">
    <property type="entry name" value="DinB-like"/>
</dbReference>
<protein>
    <submittedName>
        <fullName evidence="3">DinB superfamily protein</fullName>
    </submittedName>
</protein>
<evidence type="ECO:0000256" key="1">
    <source>
        <dbReference type="SAM" id="MobiDB-lite"/>
    </source>
</evidence>
<keyword evidence="4" id="KW-1185">Reference proteome</keyword>
<dbReference type="RefSeq" id="WP_146532930.1">
    <property type="nucleotide sequence ID" value="NZ_SJPX01000001.1"/>
</dbReference>
<reference evidence="3 4" key="1">
    <citation type="submission" date="2019-02" db="EMBL/GenBank/DDBJ databases">
        <title>Deep-cultivation of Planctomycetes and their phenomic and genomic characterization uncovers novel biology.</title>
        <authorList>
            <person name="Wiegand S."/>
            <person name="Jogler M."/>
            <person name="Boedeker C."/>
            <person name="Pinto D."/>
            <person name="Vollmers J."/>
            <person name="Rivas-Marin E."/>
            <person name="Kohn T."/>
            <person name="Peeters S.H."/>
            <person name="Heuer A."/>
            <person name="Rast P."/>
            <person name="Oberbeckmann S."/>
            <person name="Bunk B."/>
            <person name="Jeske O."/>
            <person name="Meyerdierks A."/>
            <person name="Storesund J.E."/>
            <person name="Kallscheuer N."/>
            <person name="Luecker S."/>
            <person name="Lage O.M."/>
            <person name="Pohl T."/>
            <person name="Merkel B.J."/>
            <person name="Hornburger P."/>
            <person name="Mueller R.-W."/>
            <person name="Bruemmer F."/>
            <person name="Labrenz M."/>
            <person name="Spormann A.M."/>
            <person name="Op Den Camp H."/>
            <person name="Overmann J."/>
            <person name="Amann R."/>
            <person name="Jetten M.S.M."/>
            <person name="Mascher T."/>
            <person name="Medema M.H."/>
            <person name="Devos D.P."/>
            <person name="Kaster A.-K."/>
            <person name="Ovreas L."/>
            <person name="Rohde M."/>
            <person name="Galperin M.Y."/>
            <person name="Jogler C."/>
        </authorList>
    </citation>
    <scope>NUCLEOTIDE SEQUENCE [LARGE SCALE GENOMIC DNA]</scope>
    <source>
        <strain evidence="3 4">Poly59</strain>
    </source>
</reference>
<feature type="domain" description="DinB-like" evidence="2">
    <location>
        <begin position="53"/>
        <end position="174"/>
    </location>
</feature>
<organism evidence="3 4">
    <name type="scientific">Rubripirellula reticaptiva</name>
    <dbReference type="NCBI Taxonomy" id="2528013"/>
    <lineage>
        <taxon>Bacteria</taxon>
        <taxon>Pseudomonadati</taxon>
        <taxon>Planctomycetota</taxon>
        <taxon>Planctomycetia</taxon>
        <taxon>Pirellulales</taxon>
        <taxon>Pirellulaceae</taxon>
        <taxon>Rubripirellula</taxon>
    </lineage>
</organism>
<comment type="caution">
    <text evidence="3">The sequence shown here is derived from an EMBL/GenBank/DDBJ whole genome shotgun (WGS) entry which is preliminary data.</text>
</comment>
<gene>
    <name evidence="3" type="ORF">Poly59_10590</name>
</gene>
<sequence length="187" mass="21103">MQRNASRRPEPSEFSDSPADSTYQCDLVSRMAGDCAVTALDQQLFWLCELSGHLSPEQVDKLHPPYQWTIRQVFGHVADAERVFGYRMLRIAAGDTTKLPGWDENAYADSRFGLGTISNLVNEIATLRQSNLLLLRRIEPKAWDRAAEASGNRMTVRAIAWLAAAHLHHHFEIIEQRCGLKVQRSAT</sequence>
<evidence type="ECO:0000313" key="3">
    <source>
        <dbReference type="EMBL" id="TWU58150.1"/>
    </source>
</evidence>
<dbReference type="OrthoDB" id="9793216at2"/>
<dbReference type="Proteomes" id="UP000317977">
    <property type="component" value="Unassembled WGS sequence"/>
</dbReference>